<feature type="transmembrane region" description="Helical" evidence="7">
    <location>
        <begin position="102"/>
        <end position="120"/>
    </location>
</feature>
<evidence type="ECO:0000256" key="4">
    <source>
        <dbReference type="ARBA" id="ARBA00022692"/>
    </source>
</evidence>
<name>A0A2A4YPG9_9PROT</name>
<comment type="caution">
    <text evidence="9">The sequence shown here is derived from an EMBL/GenBank/DDBJ whole genome shotgun (WGS) entry which is preliminary data.</text>
</comment>
<evidence type="ECO:0000256" key="1">
    <source>
        <dbReference type="ARBA" id="ARBA00004651"/>
    </source>
</evidence>
<feature type="transmembrane region" description="Helical" evidence="7">
    <location>
        <begin position="353"/>
        <end position="377"/>
    </location>
</feature>
<sequence>MLKEIAKFPKPVWVLIVVSFIRVVAYFTAIPYLAIILGDVFELDAAQIGLLLGGSAAFGILISLVFGNLSDQFGRRKVILLGYVLVILAMAFIGFANHVASIIIGTILLNIGTGIMNAPSQALMTDYVRDDRAQRDLTIQVKYFALNLGVVIGPLVGLQLAAGSQIGFVYLIGVYALMLGYLVSVFHNEAPNSGLLNPDNQATNLWHAFQVVKSDHIFLYFVFLLILISTAFAQLEVTLILDISATFASVDTGFDRPQQIYAYLMSLAGLTVVIAQLPLTKLVQNLSMFNRALVGAVVFTFGFGLLAFVKIMPFGYFYNLALAMVVITLGEVVLFPTLNLIQDRIAPEHLKGSYFGVGSLSEFGYAIAPIFGGYILLTFGSEILWVIMSAICGFVALNFWLLKRKSDL</sequence>
<feature type="transmembrane region" description="Helical" evidence="7">
    <location>
        <begin position="317"/>
        <end position="341"/>
    </location>
</feature>
<keyword evidence="4 7" id="KW-0812">Transmembrane</keyword>
<keyword evidence="3" id="KW-1003">Cell membrane</keyword>
<evidence type="ECO:0000256" key="2">
    <source>
        <dbReference type="ARBA" id="ARBA00022448"/>
    </source>
</evidence>
<dbReference type="InterPro" id="IPR036259">
    <property type="entry name" value="MFS_trans_sf"/>
</dbReference>
<feature type="transmembrane region" description="Helical" evidence="7">
    <location>
        <begin position="78"/>
        <end position="96"/>
    </location>
</feature>
<organism evidence="9">
    <name type="scientific">OCS116 cluster bacterium</name>
    <dbReference type="NCBI Taxonomy" id="2030921"/>
    <lineage>
        <taxon>Bacteria</taxon>
        <taxon>Pseudomonadati</taxon>
        <taxon>Pseudomonadota</taxon>
        <taxon>Alphaproteobacteria</taxon>
        <taxon>OCS116 cluster</taxon>
    </lineage>
</organism>
<feature type="transmembrane region" description="Helical" evidence="7">
    <location>
        <begin position="260"/>
        <end position="280"/>
    </location>
</feature>
<comment type="subcellular location">
    <subcellularLocation>
        <location evidence="1">Cell membrane</location>
        <topology evidence="1">Multi-pass membrane protein</topology>
    </subcellularLocation>
</comment>
<keyword evidence="6 7" id="KW-0472">Membrane</keyword>
<feature type="transmembrane region" description="Helical" evidence="7">
    <location>
        <begin position="292"/>
        <end position="311"/>
    </location>
</feature>
<dbReference type="GO" id="GO:0022857">
    <property type="term" value="F:transmembrane transporter activity"/>
    <property type="evidence" value="ECO:0007669"/>
    <property type="project" value="InterPro"/>
</dbReference>
<dbReference type="EMBL" id="NVUS01000039">
    <property type="protein sequence ID" value="PCI96738.1"/>
    <property type="molecule type" value="Genomic_DNA"/>
</dbReference>
<evidence type="ECO:0000313" key="9">
    <source>
        <dbReference type="EMBL" id="PCI96738.1"/>
    </source>
</evidence>
<feature type="transmembrane region" description="Helical" evidence="7">
    <location>
        <begin position="141"/>
        <end position="162"/>
    </location>
</feature>
<dbReference type="GO" id="GO:0005886">
    <property type="term" value="C:plasma membrane"/>
    <property type="evidence" value="ECO:0007669"/>
    <property type="project" value="UniProtKB-SubCell"/>
</dbReference>
<feature type="transmembrane region" description="Helical" evidence="7">
    <location>
        <begin position="12"/>
        <end position="34"/>
    </location>
</feature>
<dbReference type="AlphaFoldDB" id="A0A2A4YPG9"/>
<feature type="transmembrane region" description="Helical" evidence="7">
    <location>
        <begin position="46"/>
        <end position="66"/>
    </location>
</feature>
<dbReference type="PANTHER" id="PTHR23517">
    <property type="entry name" value="RESISTANCE PROTEIN MDTM, PUTATIVE-RELATED-RELATED"/>
    <property type="match status" value="1"/>
</dbReference>
<reference evidence="9" key="2">
    <citation type="journal article" date="2018" name="ISME J.">
        <title>A dynamic microbial community with high functional redundancy inhabits the cold, oxic subseafloor aquifer.</title>
        <authorList>
            <person name="Tully B.J."/>
            <person name="Wheat C.G."/>
            <person name="Glazer B.T."/>
            <person name="Huber J.A."/>
        </authorList>
    </citation>
    <scope>NUCLEOTIDE SEQUENCE</scope>
    <source>
        <strain evidence="9">NORP83</strain>
    </source>
</reference>
<protein>
    <recommendedName>
        <fullName evidence="8">Major facilitator superfamily (MFS) profile domain-containing protein</fullName>
    </recommendedName>
</protein>
<feature type="transmembrane region" description="Helical" evidence="7">
    <location>
        <begin position="168"/>
        <end position="186"/>
    </location>
</feature>
<feature type="transmembrane region" description="Helical" evidence="7">
    <location>
        <begin position="383"/>
        <end position="402"/>
    </location>
</feature>
<evidence type="ECO:0000259" key="8">
    <source>
        <dbReference type="PROSITE" id="PS50850"/>
    </source>
</evidence>
<dbReference type="InterPro" id="IPR020846">
    <property type="entry name" value="MFS_dom"/>
</dbReference>
<feature type="transmembrane region" description="Helical" evidence="7">
    <location>
        <begin position="217"/>
        <end position="240"/>
    </location>
</feature>
<dbReference type="InterPro" id="IPR050171">
    <property type="entry name" value="MFS_Transporters"/>
</dbReference>
<evidence type="ECO:0000256" key="5">
    <source>
        <dbReference type="ARBA" id="ARBA00022989"/>
    </source>
</evidence>
<dbReference type="SUPFAM" id="SSF103473">
    <property type="entry name" value="MFS general substrate transporter"/>
    <property type="match status" value="1"/>
</dbReference>
<accession>A0A2A4YPG9</accession>
<gene>
    <name evidence="9" type="ORF">COB13_17170</name>
</gene>
<evidence type="ECO:0000256" key="6">
    <source>
        <dbReference type="ARBA" id="ARBA00023136"/>
    </source>
</evidence>
<dbReference type="Pfam" id="PF07690">
    <property type="entry name" value="MFS_1"/>
    <property type="match status" value="1"/>
</dbReference>
<dbReference type="Gene3D" id="1.20.1250.20">
    <property type="entry name" value="MFS general substrate transporter like domains"/>
    <property type="match status" value="1"/>
</dbReference>
<evidence type="ECO:0000256" key="7">
    <source>
        <dbReference type="SAM" id="Phobius"/>
    </source>
</evidence>
<proteinExistence type="predicted"/>
<reference key="1">
    <citation type="submission" date="2017-08" db="EMBL/GenBank/DDBJ databases">
        <title>A dynamic microbial community with high functional redundancy inhabits the cold, oxic subseafloor aquifer.</title>
        <authorList>
            <person name="Tully B.J."/>
            <person name="Wheat C.G."/>
            <person name="Glazer B.T."/>
            <person name="Huber J.A."/>
        </authorList>
    </citation>
    <scope>NUCLEOTIDE SEQUENCE [LARGE SCALE GENOMIC DNA]</scope>
</reference>
<evidence type="ECO:0000256" key="3">
    <source>
        <dbReference type="ARBA" id="ARBA00022475"/>
    </source>
</evidence>
<dbReference type="PANTHER" id="PTHR23517:SF2">
    <property type="entry name" value="MULTIDRUG RESISTANCE PROTEIN MDTH"/>
    <property type="match status" value="1"/>
</dbReference>
<keyword evidence="2" id="KW-0813">Transport</keyword>
<dbReference type="PROSITE" id="PS50850">
    <property type="entry name" value="MFS"/>
    <property type="match status" value="1"/>
</dbReference>
<feature type="domain" description="Major facilitator superfamily (MFS) profile" evidence="8">
    <location>
        <begin position="11"/>
        <end position="407"/>
    </location>
</feature>
<keyword evidence="5 7" id="KW-1133">Transmembrane helix</keyword>
<dbReference type="InterPro" id="IPR011701">
    <property type="entry name" value="MFS"/>
</dbReference>